<comment type="caution">
    <text evidence="1">The sequence shown here is derived from an EMBL/GenBank/DDBJ whole genome shotgun (WGS) entry which is preliminary data.</text>
</comment>
<dbReference type="AlphaFoldDB" id="A0A5M3XRQ2"/>
<keyword evidence="2" id="KW-1185">Reference proteome</keyword>
<protein>
    <recommendedName>
        <fullName evidence="3">Ester cyclase</fullName>
    </recommendedName>
</protein>
<dbReference type="SUPFAM" id="SSF54427">
    <property type="entry name" value="NTF2-like"/>
    <property type="match status" value="1"/>
</dbReference>
<sequence>MINVERLAWDVLDVLHTGEIARLDALVSEDFADHGAPPWVPRGRAAYGATLRWLHDTLKIRYEVHEIVAKEDMVAIRATAHGVHDTDHLGFPATGKPYAMPTMHLYRERDGLLVEHWGVRDELSVLWQVGALTPPAPPAIDGILTA</sequence>
<dbReference type="Gene3D" id="3.10.450.50">
    <property type="match status" value="1"/>
</dbReference>
<reference evidence="1 2" key="1">
    <citation type="submission" date="2019-10" db="EMBL/GenBank/DDBJ databases">
        <title>Whole genome shotgun sequence of Acrocarpospora pleiomorpha NBRC 16267.</title>
        <authorList>
            <person name="Ichikawa N."/>
            <person name="Kimura A."/>
            <person name="Kitahashi Y."/>
            <person name="Komaki H."/>
            <person name="Oguchi A."/>
        </authorList>
    </citation>
    <scope>NUCLEOTIDE SEQUENCE [LARGE SCALE GENOMIC DNA]</scope>
    <source>
        <strain evidence="1 2">NBRC 16267</strain>
    </source>
</reference>
<dbReference type="PANTHER" id="PTHR38436:SF1">
    <property type="entry name" value="ESTER CYCLASE"/>
    <property type="match status" value="1"/>
</dbReference>
<dbReference type="PANTHER" id="PTHR38436">
    <property type="entry name" value="POLYKETIDE CYCLASE SNOAL-LIKE DOMAIN"/>
    <property type="match status" value="1"/>
</dbReference>
<dbReference type="Proteomes" id="UP000377595">
    <property type="component" value="Unassembled WGS sequence"/>
</dbReference>
<evidence type="ECO:0008006" key="3">
    <source>
        <dbReference type="Google" id="ProtNLM"/>
    </source>
</evidence>
<accession>A0A5M3XRQ2</accession>
<dbReference type="EMBL" id="BLAF01000047">
    <property type="protein sequence ID" value="GES23997.1"/>
    <property type="molecule type" value="Genomic_DNA"/>
</dbReference>
<dbReference type="InterPro" id="IPR009959">
    <property type="entry name" value="Cyclase_SnoaL-like"/>
</dbReference>
<dbReference type="InterPro" id="IPR032710">
    <property type="entry name" value="NTF2-like_dom_sf"/>
</dbReference>
<name>A0A5M3XRQ2_9ACTN</name>
<proteinExistence type="predicted"/>
<dbReference type="RefSeq" id="WP_155348853.1">
    <property type="nucleotide sequence ID" value="NZ_BAAAHM010000024.1"/>
</dbReference>
<dbReference type="GO" id="GO:0030638">
    <property type="term" value="P:polyketide metabolic process"/>
    <property type="evidence" value="ECO:0007669"/>
    <property type="project" value="InterPro"/>
</dbReference>
<evidence type="ECO:0000313" key="1">
    <source>
        <dbReference type="EMBL" id="GES23997.1"/>
    </source>
</evidence>
<gene>
    <name evidence="1" type="ORF">Aple_068960</name>
</gene>
<dbReference type="Pfam" id="PF07366">
    <property type="entry name" value="SnoaL"/>
    <property type="match status" value="1"/>
</dbReference>
<dbReference type="OrthoDB" id="129343at2"/>
<organism evidence="1 2">
    <name type="scientific">Acrocarpospora pleiomorpha</name>
    <dbReference type="NCBI Taxonomy" id="90975"/>
    <lineage>
        <taxon>Bacteria</taxon>
        <taxon>Bacillati</taxon>
        <taxon>Actinomycetota</taxon>
        <taxon>Actinomycetes</taxon>
        <taxon>Streptosporangiales</taxon>
        <taxon>Streptosporangiaceae</taxon>
        <taxon>Acrocarpospora</taxon>
    </lineage>
</organism>
<evidence type="ECO:0000313" key="2">
    <source>
        <dbReference type="Proteomes" id="UP000377595"/>
    </source>
</evidence>